<dbReference type="AlphaFoldDB" id="A0A2G6E0R1"/>
<sequence>MNTQQTLRKTAHLIRNSATIRIISIGILVFVLLIPTSMISSLLRERESRRDSVVQEINQKWGNSQTMTGPFFTVPYKSFYKGKNNQRQYTIKYFHILPEQLDIKGNIAPHIRYRSIYEAVLYNCQLEVAGIFTVPRLSQLNIDAENILWEKSIFSIGISDLRGIKEHIQIRFGENSYGVNPGLKTTDIASEGVSTLIPLSPSDSSKSFLFKLNLNGSEQIQFTPMAEETHVTIESSWTSPSFNGAFLPSERKISQNGFTATWKILHLNRNFPQYWEGNQYKVNTSCFGLTLLITADVYQKATRLSKYALMFVVFTFSAFFFSEILNKNRVHPIQYLLIGLAVILFYVLQLSISEHLNFDYAYLISASAITLLITGYSKGILKNKYFTLTVFSLLTILYMYLYIVLQLEDYALIMGSVGLLAVLSTVMFITRKIDWYSLEHTEEK</sequence>
<evidence type="ECO:0000313" key="3">
    <source>
        <dbReference type="Proteomes" id="UP000229740"/>
    </source>
</evidence>
<name>A0A2G6E0R1_9BACT</name>
<dbReference type="EMBL" id="PDPS01000054">
    <property type="protein sequence ID" value="PID55630.1"/>
    <property type="molecule type" value="Genomic_DNA"/>
</dbReference>
<dbReference type="NCBIfam" id="NF008712">
    <property type="entry name" value="PRK11715.1-1"/>
    <property type="match status" value="1"/>
</dbReference>
<keyword evidence="1" id="KW-1133">Transmembrane helix</keyword>
<dbReference type="Pfam" id="PF06123">
    <property type="entry name" value="CreD"/>
    <property type="match status" value="1"/>
</dbReference>
<dbReference type="Proteomes" id="UP000229740">
    <property type="component" value="Unassembled WGS sequence"/>
</dbReference>
<feature type="transmembrane region" description="Helical" evidence="1">
    <location>
        <begin position="410"/>
        <end position="429"/>
    </location>
</feature>
<dbReference type="PIRSF" id="PIRSF004548">
    <property type="entry name" value="CreD"/>
    <property type="match status" value="1"/>
</dbReference>
<feature type="transmembrane region" description="Helical" evidence="1">
    <location>
        <begin position="385"/>
        <end position="404"/>
    </location>
</feature>
<dbReference type="InterPro" id="IPR010364">
    <property type="entry name" value="Uncharacterised_IM_CreD"/>
</dbReference>
<organism evidence="2 3">
    <name type="scientific">candidate division KSB3 bacterium</name>
    <dbReference type="NCBI Taxonomy" id="2044937"/>
    <lineage>
        <taxon>Bacteria</taxon>
        <taxon>candidate division KSB3</taxon>
    </lineage>
</organism>
<keyword evidence="1" id="KW-0812">Transmembrane</keyword>
<dbReference type="PANTHER" id="PTHR30092">
    <property type="entry name" value="INNER MEMBRANE PROTEIN CRED"/>
    <property type="match status" value="1"/>
</dbReference>
<reference evidence="2 3" key="1">
    <citation type="submission" date="2017-10" db="EMBL/GenBank/DDBJ databases">
        <title>Novel microbial diversity and functional potential in the marine mammal oral microbiome.</title>
        <authorList>
            <person name="Dudek N.K."/>
            <person name="Sun C.L."/>
            <person name="Burstein D."/>
            <person name="Kantor R.S."/>
            <person name="Aliaga Goltsman D.S."/>
            <person name="Bik E.M."/>
            <person name="Thomas B.C."/>
            <person name="Banfield J.F."/>
            <person name="Relman D.A."/>
        </authorList>
    </citation>
    <scope>NUCLEOTIDE SEQUENCE [LARGE SCALE GENOMIC DNA]</scope>
    <source>
        <strain evidence="2">DOLZORAL124_49_17</strain>
    </source>
</reference>
<accession>A0A2G6E0R1</accession>
<keyword evidence="1" id="KW-0472">Membrane</keyword>
<comment type="caution">
    <text evidence="2">The sequence shown here is derived from an EMBL/GenBank/DDBJ whole genome shotgun (WGS) entry which is preliminary data.</text>
</comment>
<feature type="transmembrane region" description="Helical" evidence="1">
    <location>
        <begin position="307"/>
        <end position="326"/>
    </location>
</feature>
<gene>
    <name evidence="2" type="ORF">CSB45_15050</name>
</gene>
<dbReference type="PANTHER" id="PTHR30092:SF0">
    <property type="entry name" value="INNER MEMBRANE PROTEIN CRED"/>
    <property type="match status" value="1"/>
</dbReference>
<evidence type="ECO:0000313" key="2">
    <source>
        <dbReference type="EMBL" id="PID55630.1"/>
    </source>
</evidence>
<protein>
    <submittedName>
        <fullName evidence="2">Cell envelope integrity protein CreD</fullName>
    </submittedName>
</protein>
<proteinExistence type="predicted"/>
<feature type="transmembrane region" description="Helical" evidence="1">
    <location>
        <begin position="333"/>
        <end position="352"/>
    </location>
</feature>
<evidence type="ECO:0000256" key="1">
    <source>
        <dbReference type="SAM" id="Phobius"/>
    </source>
</evidence>
<feature type="transmembrane region" description="Helical" evidence="1">
    <location>
        <begin position="20"/>
        <end position="43"/>
    </location>
</feature>
<dbReference type="GO" id="GO:0005886">
    <property type="term" value="C:plasma membrane"/>
    <property type="evidence" value="ECO:0007669"/>
    <property type="project" value="TreeGrafter"/>
</dbReference>
<feature type="transmembrane region" description="Helical" evidence="1">
    <location>
        <begin position="358"/>
        <end position="376"/>
    </location>
</feature>